<dbReference type="Gene3D" id="1.10.287.1700">
    <property type="match status" value="1"/>
</dbReference>
<reference evidence="3" key="1">
    <citation type="journal article" date="2021" name="PeerJ">
        <title>Extensive microbial diversity within the chicken gut microbiome revealed by metagenomics and culture.</title>
        <authorList>
            <person name="Gilroy R."/>
            <person name="Ravi A."/>
            <person name="Getino M."/>
            <person name="Pursley I."/>
            <person name="Horton D.L."/>
            <person name="Alikhan N.F."/>
            <person name="Baker D."/>
            <person name="Gharbi K."/>
            <person name="Hall N."/>
            <person name="Watson M."/>
            <person name="Adriaenssens E.M."/>
            <person name="Foster-Nyarko E."/>
            <person name="Jarju S."/>
            <person name="Secka A."/>
            <person name="Antonio M."/>
            <person name="Oren A."/>
            <person name="Chaudhuri R.R."/>
            <person name="La Ragione R."/>
            <person name="Hildebrand F."/>
            <person name="Pallen M.J."/>
        </authorList>
    </citation>
    <scope>NUCLEOTIDE SEQUENCE</scope>
    <source>
        <strain evidence="3">CHK186-16707</strain>
    </source>
</reference>
<dbReference type="Pfam" id="PF07321">
    <property type="entry name" value="YscO"/>
    <property type="match status" value="1"/>
</dbReference>
<organism evidence="3 4">
    <name type="scientific">Candidatus Mailhella merdigallinarum</name>
    <dbReference type="NCBI Taxonomy" id="2838658"/>
    <lineage>
        <taxon>Bacteria</taxon>
        <taxon>Pseudomonadati</taxon>
        <taxon>Thermodesulfobacteriota</taxon>
        <taxon>Desulfovibrionia</taxon>
        <taxon>Desulfovibrionales</taxon>
        <taxon>Desulfovibrionaceae</taxon>
        <taxon>Mailhella</taxon>
    </lineage>
</organism>
<dbReference type="InterPro" id="IPR009929">
    <property type="entry name" value="T3SS_YscO"/>
</dbReference>
<evidence type="ECO:0000313" key="3">
    <source>
        <dbReference type="EMBL" id="HJA08854.1"/>
    </source>
</evidence>
<proteinExistence type="predicted"/>
<feature type="region of interest" description="Disordered" evidence="2">
    <location>
        <begin position="140"/>
        <end position="161"/>
    </location>
</feature>
<dbReference type="InterPro" id="IPR053716">
    <property type="entry name" value="Flag_assembly_chemotaxis_eff"/>
</dbReference>
<evidence type="ECO:0000256" key="2">
    <source>
        <dbReference type="SAM" id="MobiDB-lite"/>
    </source>
</evidence>
<dbReference type="EMBL" id="DXAN01000023">
    <property type="protein sequence ID" value="HJA08854.1"/>
    <property type="molecule type" value="Genomic_DNA"/>
</dbReference>
<evidence type="ECO:0000313" key="4">
    <source>
        <dbReference type="Proteomes" id="UP000824225"/>
    </source>
</evidence>
<sequence>MQPYPLQSLLTVRHFREEAAKNEVRAAERRLAEAREEVRKREEELERYRVWRPEEENRRYDAILGEAMSLDDVAEFRASLGALAEGEQEREQAVAEAEKNVARKEQEVNTAREAVAAARKEAAKIEAHRDIWLTEAKKEAERQEDLEMEEFKAPAGQSDES</sequence>
<dbReference type="AlphaFoldDB" id="A0A9D2HE74"/>
<feature type="coiled-coil region" evidence="1">
    <location>
        <begin position="87"/>
        <end position="128"/>
    </location>
</feature>
<feature type="coiled-coil region" evidence="1">
    <location>
        <begin position="17"/>
        <end position="44"/>
    </location>
</feature>
<name>A0A9D2HE74_9BACT</name>
<feature type="compositionally biased region" description="Basic and acidic residues" evidence="2">
    <location>
        <begin position="140"/>
        <end position="152"/>
    </location>
</feature>
<gene>
    <name evidence="3" type="ORF">H9962_06670</name>
</gene>
<protein>
    <submittedName>
        <fullName evidence="3">Type III secretion protein</fullName>
    </submittedName>
</protein>
<dbReference type="Proteomes" id="UP000824225">
    <property type="component" value="Unassembled WGS sequence"/>
</dbReference>
<comment type="caution">
    <text evidence="3">The sequence shown here is derived from an EMBL/GenBank/DDBJ whole genome shotgun (WGS) entry which is preliminary data.</text>
</comment>
<accession>A0A9D2HE74</accession>
<evidence type="ECO:0000256" key="1">
    <source>
        <dbReference type="SAM" id="Coils"/>
    </source>
</evidence>
<keyword evidence="1" id="KW-0175">Coiled coil</keyword>
<reference evidence="3" key="2">
    <citation type="submission" date="2021-04" db="EMBL/GenBank/DDBJ databases">
        <authorList>
            <person name="Gilroy R."/>
        </authorList>
    </citation>
    <scope>NUCLEOTIDE SEQUENCE</scope>
    <source>
        <strain evidence="3">CHK186-16707</strain>
    </source>
</reference>